<dbReference type="KEGG" id="pfy:PFICI_01103"/>
<dbReference type="AlphaFoldDB" id="W3XMW7"/>
<evidence type="ECO:0000313" key="2">
    <source>
        <dbReference type="EMBL" id="ETS87275.1"/>
    </source>
</evidence>
<dbReference type="OrthoDB" id="5221804at2759"/>
<keyword evidence="3" id="KW-1185">Reference proteome</keyword>
<organism evidence="2 3">
    <name type="scientific">Pestalotiopsis fici (strain W106-1 / CGMCC3.15140)</name>
    <dbReference type="NCBI Taxonomy" id="1229662"/>
    <lineage>
        <taxon>Eukaryota</taxon>
        <taxon>Fungi</taxon>
        <taxon>Dikarya</taxon>
        <taxon>Ascomycota</taxon>
        <taxon>Pezizomycotina</taxon>
        <taxon>Sordariomycetes</taxon>
        <taxon>Xylariomycetidae</taxon>
        <taxon>Amphisphaeriales</taxon>
        <taxon>Sporocadaceae</taxon>
        <taxon>Pestalotiopsis</taxon>
    </lineage>
</organism>
<sequence length="197" mass="20989">MGLRQTLKRLSTVRDRSRGNAPIVDGDADARAPINSPNQTLEEDSGDESADRRFSDILEVSLDAKLPSAAERTGPLPRKPTGKRKPGHTTKLRHNHTVRRARSVEPKPQDYLYFGEGGSSAGVARSSLHQSQPPRAASSGAVEVKSSNTQSTGRDASGFLNTGMSNHQMAGGYQALTYGGSLQYDYAGVQAPGVDGL</sequence>
<name>W3XMW7_PESFW</name>
<accession>W3XMW7</accession>
<evidence type="ECO:0000256" key="1">
    <source>
        <dbReference type="SAM" id="MobiDB-lite"/>
    </source>
</evidence>
<evidence type="ECO:0000313" key="3">
    <source>
        <dbReference type="Proteomes" id="UP000030651"/>
    </source>
</evidence>
<feature type="compositionally biased region" description="Polar residues" evidence="1">
    <location>
        <begin position="145"/>
        <end position="165"/>
    </location>
</feature>
<protein>
    <submittedName>
        <fullName evidence="2">Uncharacterized protein</fullName>
    </submittedName>
</protein>
<feature type="region of interest" description="Disordered" evidence="1">
    <location>
        <begin position="123"/>
        <end position="165"/>
    </location>
</feature>
<dbReference type="EMBL" id="KI912109">
    <property type="protein sequence ID" value="ETS87275.1"/>
    <property type="molecule type" value="Genomic_DNA"/>
</dbReference>
<dbReference type="RefSeq" id="XP_007827875.1">
    <property type="nucleotide sequence ID" value="XM_007829684.1"/>
</dbReference>
<reference evidence="3" key="1">
    <citation type="journal article" date="2015" name="BMC Genomics">
        <title>Genomic and transcriptomic analysis of the endophytic fungus Pestalotiopsis fici reveals its lifestyle and high potential for synthesis of natural products.</title>
        <authorList>
            <person name="Wang X."/>
            <person name="Zhang X."/>
            <person name="Liu L."/>
            <person name="Xiang M."/>
            <person name="Wang W."/>
            <person name="Sun X."/>
            <person name="Che Y."/>
            <person name="Guo L."/>
            <person name="Liu G."/>
            <person name="Guo L."/>
            <person name="Wang C."/>
            <person name="Yin W.B."/>
            <person name="Stadler M."/>
            <person name="Zhang X."/>
            <person name="Liu X."/>
        </authorList>
    </citation>
    <scope>NUCLEOTIDE SEQUENCE [LARGE SCALE GENOMIC DNA]</scope>
    <source>
        <strain evidence="3">W106-1 / CGMCC3.15140</strain>
    </source>
</reference>
<gene>
    <name evidence="2" type="ORF">PFICI_01103</name>
</gene>
<dbReference type="HOGENOM" id="CLU_1384577_0_0_1"/>
<feature type="region of interest" description="Disordered" evidence="1">
    <location>
        <begin position="1"/>
        <end position="110"/>
    </location>
</feature>
<dbReference type="InParanoid" id="W3XMW7"/>
<feature type="compositionally biased region" description="Basic residues" evidence="1">
    <location>
        <begin position="80"/>
        <end position="101"/>
    </location>
</feature>
<dbReference type="Proteomes" id="UP000030651">
    <property type="component" value="Unassembled WGS sequence"/>
</dbReference>
<dbReference type="GeneID" id="19266116"/>
<proteinExistence type="predicted"/>